<dbReference type="SUPFAM" id="SSF64438">
    <property type="entry name" value="CNF1/YfiH-like putative cysteine hydrolases"/>
    <property type="match status" value="1"/>
</dbReference>
<dbReference type="Proteomes" id="UP000475385">
    <property type="component" value="Unassembled WGS sequence"/>
</dbReference>
<evidence type="ECO:0000256" key="2">
    <source>
        <dbReference type="ARBA" id="ARBA00007353"/>
    </source>
</evidence>
<evidence type="ECO:0000313" key="12">
    <source>
        <dbReference type="Proteomes" id="UP000475385"/>
    </source>
</evidence>
<comment type="catalytic activity">
    <reaction evidence="9">
        <text>S-methyl-5'-thioadenosine + phosphate = 5-(methylsulfanyl)-alpha-D-ribose 1-phosphate + adenine</text>
        <dbReference type="Rhea" id="RHEA:11852"/>
        <dbReference type="ChEBI" id="CHEBI:16708"/>
        <dbReference type="ChEBI" id="CHEBI:17509"/>
        <dbReference type="ChEBI" id="CHEBI:43474"/>
        <dbReference type="ChEBI" id="CHEBI:58533"/>
        <dbReference type="EC" id="2.4.2.28"/>
    </reaction>
    <physiologicalReaction direction="left-to-right" evidence="9">
        <dbReference type="Rhea" id="RHEA:11853"/>
    </physiologicalReaction>
</comment>
<comment type="catalytic activity">
    <reaction evidence="7">
        <text>adenosine + H2O + H(+) = inosine + NH4(+)</text>
        <dbReference type="Rhea" id="RHEA:24408"/>
        <dbReference type="ChEBI" id="CHEBI:15377"/>
        <dbReference type="ChEBI" id="CHEBI:15378"/>
        <dbReference type="ChEBI" id="CHEBI:16335"/>
        <dbReference type="ChEBI" id="CHEBI:17596"/>
        <dbReference type="ChEBI" id="CHEBI:28938"/>
        <dbReference type="EC" id="3.5.4.4"/>
    </reaction>
    <physiologicalReaction direction="left-to-right" evidence="7">
        <dbReference type="Rhea" id="RHEA:24409"/>
    </physiologicalReaction>
</comment>
<dbReference type="NCBIfam" id="TIGR00726">
    <property type="entry name" value="peptidoglycan editing factor PgeF"/>
    <property type="match status" value="1"/>
</dbReference>
<gene>
    <name evidence="11" type="primary">pgeF</name>
    <name evidence="11" type="ORF">G3576_18985</name>
</gene>
<dbReference type="AlphaFoldDB" id="A0A6M1LQ05"/>
<dbReference type="EMBL" id="JAAIKB010000008">
    <property type="protein sequence ID" value="NGM22112.1"/>
    <property type="molecule type" value="Genomic_DNA"/>
</dbReference>
<comment type="catalytic activity">
    <reaction evidence="1">
        <text>inosine + phosphate = alpha-D-ribose 1-phosphate + hypoxanthine</text>
        <dbReference type="Rhea" id="RHEA:27646"/>
        <dbReference type="ChEBI" id="CHEBI:17368"/>
        <dbReference type="ChEBI" id="CHEBI:17596"/>
        <dbReference type="ChEBI" id="CHEBI:43474"/>
        <dbReference type="ChEBI" id="CHEBI:57720"/>
        <dbReference type="EC" id="2.4.2.1"/>
    </reaction>
    <physiologicalReaction direction="left-to-right" evidence="1">
        <dbReference type="Rhea" id="RHEA:27647"/>
    </physiologicalReaction>
</comment>
<dbReference type="InterPro" id="IPR038371">
    <property type="entry name" value="Cu_polyphenol_OxRdtase_sf"/>
</dbReference>
<keyword evidence="4" id="KW-0479">Metal-binding</keyword>
<evidence type="ECO:0000256" key="6">
    <source>
        <dbReference type="ARBA" id="ARBA00022833"/>
    </source>
</evidence>
<evidence type="ECO:0000256" key="1">
    <source>
        <dbReference type="ARBA" id="ARBA00000553"/>
    </source>
</evidence>
<evidence type="ECO:0000256" key="10">
    <source>
        <dbReference type="RuleBase" id="RU361274"/>
    </source>
</evidence>
<dbReference type="InterPro" id="IPR003730">
    <property type="entry name" value="Cu_polyphenol_OxRdtase"/>
</dbReference>
<dbReference type="PANTHER" id="PTHR30616:SF2">
    <property type="entry name" value="PURINE NUCLEOSIDE PHOSPHORYLASE LACC1"/>
    <property type="match status" value="1"/>
</dbReference>
<proteinExistence type="inferred from homology"/>
<sequence length="254" mass="26140">MNPGYLTGSLSVPHAFFTRQGGVSSGAFASLNCSLSSPDDPEAVRRNRAAAAAVLGGGPGDLLGLYQVHGVAVADGRQPWDDGSRPRADAVVTDRPGQVLSVVTADCAPVLFADAEAGVVAAAHAGWRGAVAGVLEATLDAMEALGANRARIAALVGPCIGQASYEVGPDLREEVLAHDAADARFFADGARQDRWQFDLAGYCVARLAAAGAGESRALMVDTLAAEDRFFSHRRRTLAGGGPIGHQLSAIALPR</sequence>
<name>A0A6M1LQ05_9PROT</name>
<keyword evidence="5" id="KW-0378">Hydrolase</keyword>
<dbReference type="GO" id="GO:0005507">
    <property type="term" value="F:copper ion binding"/>
    <property type="evidence" value="ECO:0007669"/>
    <property type="project" value="TreeGrafter"/>
</dbReference>
<evidence type="ECO:0000256" key="3">
    <source>
        <dbReference type="ARBA" id="ARBA00022679"/>
    </source>
</evidence>
<comment type="similarity">
    <text evidence="2 10">Belongs to the purine nucleoside phosphorylase YfiH/LACC1 family.</text>
</comment>
<keyword evidence="3" id="KW-0808">Transferase</keyword>
<comment type="catalytic activity">
    <reaction evidence="8">
        <text>adenosine + phosphate = alpha-D-ribose 1-phosphate + adenine</text>
        <dbReference type="Rhea" id="RHEA:27642"/>
        <dbReference type="ChEBI" id="CHEBI:16335"/>
        <dbReference type="ChEBI" id="CHEBI:16708"/>
        <dbReference type="ChEBI" id="CHEBI:43474"/>
        <dbReference type="ChEBI" id="CHEBI:57720"/>
        <dbReference type="EC" id="2.4.2.1"/>
    </reaction>
    <physiologicalReaction direction="left-to-right" evidence="8">
        <dbReference type="Rhea" id="RHEA:27643"/>
    </physiologicalReaction>
</comment>
<reference evidence="11 12" key="1">
    <citation type="submission" date="2020-03" db="EMBL/GenBank/DDBJ databases">
        <title>Roseomonas stagni sp. nov., isolated from pond water in Japan.</title>
        <authorList>
            <person name="Furuhata K."/>
            <person name="Miyamoto H."/>
            <person name="Goto K."/>
        </authorList>
    </citation>
    <scope>NUCLEOTIDE SEQUENCE [LARGE SCALE GENOMIC DNA]</scope>
    <source>
        <strain evidence="11 12">PeD5</strain>
    </source>
</reference>
<accession>A0A6M1LQ05</accession>
<keyword evidence="12" id="KW-1185">Reference proteome</keyword>
<dbReference type="Pfam" id="PF02578">
    <property type="entry name" value="Cu-oxidase_4"/>
    <property type="match status" value="1"/>
</dbReference>
<dbReference type="CDD" id="cd16833">
    <property type="entry name" value="YfiH"/>
    <property type="match status" value="1"/>
</dbReference>
<evidence type="ECO:0000256" key="7">
    <source>
        <dbReference type="ARBA" id="ARBA00047989"/>
    </source>
</evidence>
<evidence type="ECO:0000256" key="5">
    <source>
        <dbReference type="ARBA" id="ARBA00022801"/>
    </source>
</evidence>
<dbReference type="GO" id="GO:0016787">
    <property type="term" value="F:hydrolase activity"/>
    <property type="evidence" value="ECO:0007669"/>
    <property type="project" value="UniProtKB-KW"/>
</dbReference>
<dbReference type="Gene3D" id="3.60.140.10">
    <property type="entry name" value="CNF1/YfiH-like putative cysteine hydrolases"/>
    <property type="match status" value="1"/>
</dbReference>
<dbReference type="GO" id="GO:0017061">
    <property type="term" value="F:S-methyl-5-thioadenosine phosphorylase activity"/>
    <property type="evidence" value="ECO:0007669"/>
    <property type="project" value="UniProtKB-EC"/>
</dbReference>
<organism evidence="11 12">
    <name type="scientific">Falsiroseomonas algicola</name>
    <dbReference type="NCBI Taxonomy" id="2716930"/>
    <lineage>
        <taxon>Bacteria</taxon>
        <taxon>Pseudomonadati</taxon>
        <taxon>Pseudomonadota</taxon>
        <taxon>Alphaproteobacteria</taxon>
        <taxon>Acetobacterales</taxon>
        <taxon>Roseomonadaceae</taxon>
        <taxon>Falsiroseomonas</taxon>
    </lineage>
</organism>
<evidence type="ECO:0000256" key="4">
    <source>
        <dbReference type="ARBA" id="ARBA00022723"/>
    </source>
</evidence>
<protein>
    <recommendedName>
        <fullName evidence="10">Purine nucleoside phosphorylase</fullName>
    </recommendedName>
</protein>
<comment type="caution">
    <text evidence="11">The sequence shown here is derived from an EMBL/GenBank/DDBJ whole genome shotgun (WGS) entry which is preliminary data.</text>
</comment>
<evidence type="ECO:0000256" key="8">
    <source>
        <dbReference type="ARBA" id="ARBA00048968"/>
    </source>
</evidence>
<dbReference type="RefSeq" id="WP_164696019.1">
    <property type="nucleotide sequence ID" value="NZ_JAAIKB010000008.1"/>
</dbReference>
<keyword evidence="6" id="KW-0862">Zinc</keyword>
<evidence type="ECO:0000313" key="11">
    <source>
        <dbReference type="EMBL" id="NGM22112.1"/>
    </source>
</evidence>
<dbReference type="PANTHER" id="PTHR30616">
    <property type="entry name" value="UNCHARACTERIZED PROTEIN YFIH"/>
    <property type="match status" value="1"/>
</dbReference>
<dbReference type="InterPro" id="IPR011324">
    <property type="entry name" value="Cytotoxic_necrot_fac-like_cat"/>
</dbReference>
<evidence type="ECO:0000256" key="9">
    <source>
        <dbReference type="ARBA" id="ARBA00049893"/>
    </source>
</evidence>